<dbReference type="KEGG" id="bam:Bamb_5560"/>
<feature type="region of interest" description="Disordered" evidence="1">
    <location>
        <begin position="1"/>
        <end position="21"/>
    </location>
</feature>
<name>Q0B416_BURCM</name>
<dbReference type="EMBL" id="CP000441">
    <property type="protein sequence ID" value="ABI91107.1"/>
    <property type="molecule type" value="Genomic_DNA"/>
</dbReference>
<evidence type="ECO:0000313" key="2">
    <source>
        <dbReference type="EMBL" id="ABI91107.1"/>
    </source>
</evidence>
<accession>Q0B416</accession>
<evidence type="ECO:0000256" key="1">
    <source>
        <dbReference type="SAM" id="MobiDB-lite"/>
    </source>
</evidence>
<organism evidence="2 3">
    <name type="scientific">Burkholderia ambifaria (strain ATCC BAA-244 / DSM 16087 / CCUG 44356 / LMG 19182 / AMMD)</name>
    <name type="common">Burkholderia cepacia (strain AMMD)</name>
    <dbReference type="NCBI Taxonomy" id="339670"/>
    <lineage>
        <taxon>Bacteria</taxon>
        <taxon>Pseudomonadati</taxon>
        <taxon>Pseudomonadota</taxon>
        <taxon>Betaproteobacteria</taxon>
        <taxon>Burkholderiales</taxon>
        <taxon>Burkholderiaceae</taxon>
        <taxon>Burkholderia</taxon>
        <taxon>Burkholderia cepacia complex</taxon>
    </lineage>
</organism>
<protein>
    <submittedName>
        <fullName evidence="2">Uncharacterized protein</fullName>
    </submittedName>
</protein>
<evidence type="ECO:0000313" key="3">
    <source>
        <dbReference type="Proteomes" id="UP000000662"/>
    </source>
</evidence>
<dbReference type="Proteomes" id="UP000000662">
    <property type="component" value="Chromosome 2"/>
</dbReference>
<gene>
    <name evidence="2" type="ordered locus">Bamb_5560</name>
</gene>
<proteinExistence type="predicted"/>
<dbReference type="AlphaFoldDB" id="Q0B416"/>
<feature type="compositionally biased region" description="Basic and acidic residues" evidence="1">
    <location>
        <begin position="1"/>
        <end position="12"/>
    </location>
</feature>
<sequence>MAKANPRVDRGSLARRPRIQPETRMERAFEFFANRIDAVEPCEGRARMNRCDAASRRSVGHHRPFAQDARRTALSRRLRLAY</sequence>
<keyword evidence="3" id="KW-1185">Reference proteome</keyword>
<reference evidence="2" key="1">
    <citation type="submission" date="2006-08" db="EMBL/GenBank/DDBJ databases">
        <title>Complete sequence of Chromosome 2 of Burkholderia cepacia AMMD.</title>
        <authorList>
            <consortium name="US DOE Joint Genome Institute"/>
            <person name="Copeland A."/>
            <person name="Lucas S."/>
            <person name="Lapidus A."/>
            <person name="Barry K."/>
            <person name="Detter J.C."/>
            <person name="Glavina del Rio T."/>
            <person name="Hammon N."/>
            <person name="Israni S."/>
            <person name="Pitluck S."/>
            <person name="Bruce D."/>
            <person name="Chain P."/>
            <person name="Malfatti S."/>
            <person name="Shin M."/>
            <person name="Vergez L."/>
            <person name="Schmutz J."/>
            <person name="Larimer F."/>
            <person name="Land M."/>
            <person name="Hauser L."/>
            <person name="Kyrpides N."/>
            <person name="Kim E."/>
            <person name="Parke J."/>
            <person name="Coenye T."/>
            <person name="Konstantinidis K."/>
            <person name="Ramette A."/>
            <person name="Tiedje J."/>
            <person name="Richardson P."/>
        </authorList>
    </citation>
    <scope>NUCLEOTIDE SEQUENCE</scope>
    <source>
        <strain evidence="2">AMMD</strain>
    </source>
</reference>